<reference evidence="21 22" key="1">
    <citation type="submission" date="2013-09" db="EMBL/GenBank/DDBJ databases">
        <title>Corchorus capsularis genome sequencing.</title>
        <authorList>
            <person name="Alam M."/>
            <person name="Haque M.S."/>
            <person name="Islam M.S."/>
            <person name="Emdad E.M."/>
            <person name="Islam M.M."/>
            <person name="Ahmed B."/>
            <person name="Halim A."/>
            <person name="Hossen Q.M.M."/>
            <person name="Hossain M.Z."/>
            <person name="Ahmed R."/>
            <person name="Khan M.M."/>
            <person name="Islam R."/>
            <person name="Rashid M.M."/>
            <person name="Khan S.A."/>
            <person name="Rahman M.S."/>
            <person name="Alam M."/>
        </authorList>
    </citation>
    <scope>NUCLEOTIDE SEQUENCE [LARGE SCALE GENOMIC DNA]</scope>
    <source>
        <strain evidence="22">cv. CVL-1</strain>
        <tissue evidence="21">Whole seedling</tissue>
    </source>
</reference>
<feature type="domain" description="Reverse transcriptase" evidence="19">
    <location>
        <begin position="553"/>
        <end position="732"/>
    </location>
</feature>
<dbReference type="InterPro" id="IPR056924">
    <property type="entry name" value="SH3_Tf2-1"/>
</dbReference>
<keyword evidence="16" id="KW-0175">Coiled coil</keyword>
<dbReference type="InterPro" id="IPR013087">
    <property type="entry name" value="Znf_C2H2_type"/>
</dbReference>
<evidence type="ECO:0000256" key="14">
    <source>
        <dbReference type="ARBA" id="ARBA00023163"/>
    </source>
</evidence>
<dbReference type="InterPro" id="IPR041588">
    <property type="entry name" value="Integrase_H2C2"/>
</dbReference>
<dbReference type="InterPro" id="IPR041373">
    <property type="entry name" value="RT_RNaseH"/>
</dbReference>
<dbReference type="EC" id="2.7.7.49" evidence="1"/>
<dbReference type="Gramene" id="OMO94198">
    <property type="protein sequence ID" value="OMO94198"/>
    <property type="gene ID" value="CCACVL1_06114"/>
</dbReference>
<evidence type="ECO:0000259" key="18">
    <source>
        <dbReference type="PROSITE" id="PS50157"/>
    </source>
</evidence>
<dbReference type="Pfam" id="PF24626">
    <property type="entry name" value="SH3_Tf2-1"/>
    <property type="match status" value="1"/>
</dbReference>
<dbReference type="Pfam" id="PF22996">
    <property type="entry name" value="C2H2-2nd_BIRD-IDD"/>
    <property type="match status" value="1"/>
</dbReference>
<dbReference type="CDD" id="cd01647">
    <property type="entry name" value="RT_LTR"/>
    <property type="match status" value="1"/>
</dbReference>
<dbReference type="PANTHER" id="PTHR35046">
    <property type="entry name" value="ZINC KNUCKLE (CCHC-TYPE) FAMILY PROTEIN"/>
    <property type="match status" value="1"/>
</dbReference>
<evidence type="ECO:0000256" key="3">
    <source>
        <dbReference type="ARBA" id="ARBA00022695"/>
    </source>
</evidence>
<evidence type="ECO:0000313" key="22">
    <source>
        <dbReference type="Proteomes" id="UP000188268"/>
    </source>
</evidence>
<dbReference type="GO" id="GO:0003964">
    <property type="term" value="F:RNA-directed DNA polymerase activity"/>
    <property type="evidence" value="ECO:0007669"/>
    <property type="project" value="UniProtKB-KW"/>
</dbReference>
<feature type="region of interest" description="Disordered" evidence="17">
    <location>
        <begin position="217"/>
        <end position="253"/>
    </location>
</feature>
<dbReference type="Pfam" id="PF22992">
    <property type="entry name" value="C2CH-4th_BIRD-IDD"/>
    <property type="match status" value="1"/>
</dbReference>
<feature type="domain" description="C2H2-type" evidence="18">
    <location>
        <begin position="1387"/>
        <end position="1409"/>
    </location>
</feature>
<dbReference type="SUPFAM" id="SSF56672">
    <property type="entry name" value="DNA/RNA polymerases"/>
    <property type="match status" value="1"/>
</dbReference>
<dbReference type="FunFam" id="3.30.160.60:FF:000131">
    <property type="entry name" value="protein indeterminate-domain 5, chloroplastic-like"/>
    <property type="match status" value="1"/>
</dbReference>
<dbReference type="Gene3D" id="3.30.70.270">
    <property type="match status" value="2"/>
</dbReference>
<dbReference type="SMART" id="SM00355">
    <property type="entry name" value="ZnF_C2H2"/>
    <property type="match status" value="3"/>
</dbReference>
<evidence type="ECO:0000259" key="19">
    <source>
        <dbReference type="PROSITE" id="PS50878"/>
    </source>
</evidence>
<dbReference type="GO" id="GO:0015074">
    <property type="term" value="P:DNA integration"/>
    <property type="evidence" value="ECO:0007669"/>
    <property type="project" value="InterPro"/>
</dbReference>
<keyword evidence="5" id="KW-0479">Metal-binding</keyword>
<evidence type="ECO:0000256" key="4">
    <source>
        <dbReference type="ARBA" id="ARBA00022722"/>
    </source>
</evidence>
<evidence type="ECO:0000313" key="21">
    <source>
        <dbReference type="EMBL" id="OMO94198.1"/>
    </source>
</evidence>
<keyword evidence="11 21" id="KW-0695">RNA-directed DNA polymerase</keyword>
<dbReference type="STRING" id="210143.A0A1R3JH74"/>
<feature type="coiled-coil region" evidence="16">
    <location>
        <begin position="1192"/>
        <end position="1222"/>
    </location>
</feature>
<evidence type="ECO:0000259" key="20">
    <source>
        <dbReference type="PROSITE" id="PS50994"/>
    </source>
</evidence>
<dbReference type="InterPro" id="IPR012337">
    <property type="entry name" value="RNaseH-like_sf"/>
</dbReference>
<keyword evidence="7" id="KW-0255">Endonuclease</keyword>
<keyword evidence="22" id="KW-1185">Reference proteome</keyword>
<sequence length="1762" mass="202248">MTSGSGSEAGLPKPVDDALRALEQRWDQRFHEQDVRQRRFETLLETILERLDTLGIDANNRYDYDRENSDFRLKVDIPNFNGCLGIEEFMDWIAEVDRFFNYLDTPAEKRVKLVACRLKGGASAWWDRLQSRRVRKGKNLVRTWYRMKFLLQQEFLPPDYEQILFQAYQNLKQGAKSVHEYTADFMRGRIGVQVVRTLSEVKNLVLKAELMQQERSRRNYDNYRDDGSDDKDKKELTDRKFNNNNRQNYREEKAVGKRVVAEGGDNKKGDNNPYAKFHGVTCYRYEDDEEDDYDEDDKQIYVVRRMMLTPKSETQTQRHQLFKTRCTINGKVFRLIIDSGSYENIISKEAVRKLNLPVEKHPTPYSLWWIKSESRQLDVTKCCKVPFSIGKYKDEVYCDVVDMDVCQFLLGRPWQYDLDVLHSGKSNQYRFEKNGEKFLLLPMQKSDKSKEQKTFLSVAKDFGSEMKESNELYALVVKQQVELQVEEHPDLVQPLLLEFKDIMPDDIPDGLPPMRDIQHHINLIPGARLPNMPHYRMNPKESEILKEKVEELLKKGLIRESMSPCAVPALLTPKKDGSWRMCVDSSAINRITVGYKFPIPRPDDMLDRLTGSAWFSKFDLKNGYHQIRIRPGDEWKTAFKTKEGLFEWLVMSFGLSNAPSTFMRLMNQVLKPFPGQFVVVYFDDILIYSNSEEEHLAHLRQVLEVLQQNKLYVNLKKCNFLTRQLLFLGFVVSADGVQVDESKILAIKDWPEPKNVSELRSFHGLATFYRSFVTLKEKLYTAPVLALPDFDKVFKVDCDASGVGIGAVLSQEKRPVAFFSEKLSDSTRKWSTYDKEFYYVVRALKTWEHYLVGKEFVLYSDHEALKYLNSKKRISSDMHARWCQYLQKFPFRLQHKSGVQNKVADSLSRRVTLLTTLSSSILGFEQLKGEYEDDEDFSEIWSKVSNKQPSAGHVGRDKTLEVVKERFYWSHLRRDVCKFVEKCYTCQTSKGQSKNTGLYMPLPVPENIWEDLSMDFVLGLPRTQRGVGSIFVVVDRFLKMAHFIPCKKTSDAVAIARLFFKEVVPLHGVPKTITSDRDNKFLSHFWRTLWKIFDSSLNFSSTAHPQTDGQTEAVKRTLGNLVRCLYGEKPKQWDIALPQAEFAYNNAVHSATDRTPFSIMYIKAPSQTLDMVKLPKGNGLNVSAKHLAEQVVEVQQAVKQKLEAANQKYKQANDKYRRHETFEVGDQVRVFLRKERLPVGTYSKLKPKKYGPYTILQKINDNAYIVDLPDNMGISKTFNVSDLSKFHDSSVPLYPNSRTSFSQVEETDADELGISFMDLWTIRSPFERACNVLDFWLEAPVDFEDDEQFQSTVISQSSNQSPNPVEHDPDAEVVALSPRTLMATNRYICEVCHKGFQRDQNLQLHRRGHNLPWKLKQRTTTQVKKRVYVCPEPNCVHHDPSRALGDLTGIKKHFCRKHGEKKWKCDKCSKRYAVQSDWKAHTKICGTREYRCDCGTIFSRKDSFVTHRAFCDALTEENYRVNHNLGASGGILQSQAQELFTCDTGSNANTMMNLSISNENMDNSPRPLSLTSAGVMISSNLDSIFNPRTSPLAMGSAYTSATALLQKAAEMGAKISDNTIAPILLRGFTGYSTSGLNSSGAVQEGSSMVGSNMATHATSTNNFYVGEETYEKNLEPGDPRSLNTVPPALFDSHFLHSEENGNTANLLGEVYMGGSEKMTVDFLGVEPTGHQSISKKRSYDGNIVNLGYSNGQKSLNHLRSNW</sequence>
<dbReference type="Gene3D" id="3.10.20.370">
    <property type="match status" value="1"/>
</dbReference>
<dbReference type="PROSITE" id="PS50157">
    <property type="entry name" value="ZINC_FINGER_C2H2_2"/>
    <property type="match status" value="1"/>
</dbReference>
<evidence type="ECO:0000256" key="16">
    <source>
        <dbReference type="SAM" id="Coils"/>
    </source>
</evidence>
<dbReference type="PROSITE" id="PS50994">
    <property type="entry name" value="INTEGRASE"/>
    <property type="match status" value="1"/>
</dbReference>
<dbReference type="InterPro" id="IPR055187">
    <property type="entry name" value="C2CH-3rd_BIRD-IDD"/>
</dbReference>
<dbReference type="PROSITE" id="PS00028">
    <property type="entry name" value="ZINC_FINGER_C2H2_1"/>
    <property type="match status" value="1"/>
</dbReference>
<dbReference type="GO" id="GO:0008270">
    <property type="term" value="F:zinc ion binding"/>
    <property type="evidence" value="ECO:0007669"/>
    <property type="project" value="UniProtKB-KW"/>
</dbReference>
<comment type="caution">
    <text evidence="21">The sequence shown here is derived from an EMBL/GenBank/DDBJ whole genome shotgun (WGS) entry which is preliminary data.</text>
</comment>
<dbReference type="PANTHER" id="PTHR35046:SF18">
    <property type="entry name" value="RNA-DIRECTED DNA POLYMERASE"/>
    <property type="match status" value="1"/>
</dbReference>
<dbReference type="InterPro" id="IPR055185">
    <property type="entry name" value="C2CH-4th_BIRD-IDD"/>
</dbReference>
<keyword evidence="12" id="KW-0805">Transcription regulation</keyword>
<dbReference type="OMA" id="NMATHAT"/>
<dbReference type="InterPro" id="IPR055186">
    <property type="entry name" value="C2H2-2nd_BIRD-IDD"/>
</dbReference>
<dbReference type="GO" id="GO:0006355">
    <property type="term" value="P:regulation of DNA-templated transcription"/>
    <property type="evidence" value="ECO:0007669"/>
    <property type="project" value="UniProtKB-ARBA"/>
</dbReference>
<evidence type="ECO:0000256" key="2">
    <source>
        <dbReference type="ARBA" id="ARBA00022679"/>
    </source>
</evidence>
<gene>
    <name evidence="21" type="ORF">CCACVL1_06114</name>
</gene>
<keyword evidence="9" id="KW-0378">Hydrolase</keyword>
<dbReference type="FunFam" id="3.30.160.60:FF:000554">
    <property type="entry name" value="protein indeterminate-domain 12-like"/>
    <property type="match status" value="1"/>
</dbReference>
<keyword evidence="10" id="KW-0862">Zinc</keyword>
<evidence type="ECO:0000256" key="17">
    <source>
        <dbReference type="SAM" id="MobiDB-lite"/>
    </source>
</evidence>
<evidence type="ECO:0000256" key="11">
    <source>
        <dbReference type="ARBA" id="ARBA00022918"/>
    </source>
</evidence>
<evidence type="ECO:0000256" key="1">
    <source>
        <dbReference type="ARBA" id="ARBA00012493"/>
    </source>
</evidence>
<dbReference type="OrthoDB" id="6354171at2759"/>
<evidence type="ECO:0000256" key="10">
    <source>
        <dbReference type="ARBA" id="ARBA00022833"/>
    </source>
</evidence>
<dbReference type="InterPro" id="IPR000477">
    <property type="entry name" value="RT_dom"/>
</dbReference>
<keyword evidence="14" id="KW-0804">Transcription</keyword>
<dbReference type="InterPro" id="IPR036236">
    <property type="entry name" value="Znf_C2H2_sf"/>
</dbReference>
<feature type="compositionally biased region" description="Basic and acidic residues" evidence="17">
    <location>
        <begin position="217"/>
        <end position="241"/>
    </location>
</feature>
<dbReference type="CDD" id="cd00303">
    <property type="entry name" value="retropepsin_like"/>
    <property type="match status" value="1"/>
</dbReference>
<dbReference type="Gene3D" id="1.10.340.70">
    <property type="match status" value="1"/>
</dbReference>
<protein>
    <recommendedName>
        <fullName evidence="1">RNA-directed DNA polymerase</fullName>
        <ecNumber evidence="1">2.7.7.49</ecNumber>
    </recommendedName>
</protein>
<dbReference type="GO" id="GO:0003677">
    <property type="term" value="F:DNA binding"/>
    <property type="evidence" value="ECO:0007669"/>
    <property type="project" value="UniProtKB-KW"/>
</dbReference>
<dbReference type="InterPro" id="IPR043502">
    <property type="entry name" value="DNA/RNA_pol_sf"/>
</dbReference>
<dbReference type="InterPro" id="IPR001584">
    <property type="entry name" value="Integrase_cat-core"/>
</dbReference>
<keyword evidence="4" id="KW-0540">Nuclease</keyword>
<keyword evidence="3" id="KW-0548">Nucleotidyltransferase</keyword>
<dbReference type="InterPro" id="IPR043128">
    <property type="entry name" value="Rev_trsase/Diguanyl_cyclase"/>
</dbReference>
<dbReference type="SUPFAM" id="SSF50630">
    <property type="entry name" value="Acid proteases"/>
    <property type="match status" value="1"/>
</dbReference>
<proteinExistence type="predicted"/>
<dbReference type="SUPFAM" id="SSF53098">
    <property type="entry name" value="Ribonuclease H-like"/>
    <property type="match status" value="1"/>
</dbReference>
<name>A0A1R3JH74_COCAP</name>
<organism evidence="21 22">
    <name type="scientific">Corchorus capsularis</name>
    <name type="common">Jute</name>
    <dbReference type="NCBI Taxonomy" id="210143"/>
    <lineage>
        <taxon>Eukaryota</taxon>
        <taxon>Viridiplantae</taxon>
        <taxon>Streptophyta</taxon>
        <taxon>Embryophyta</taxon>
        <taxon>Tracheophyta</taxon>
        <taxon>Spermatophyta</taxon>
        <taxon>Magnoliopsida</taxon>
        <taxon>eudicotyledons</taxon>
        <taxon>Gunneridae</taxon>
        <taxon>Pentapetalae</taxon>
        <taxon>rosids</taxon>
        <taxon>malvids</taxon>
        <taxon>Malvales</taxon>
        <taxon>Malvaceae</taxon>
        <taxon>Grewioideae</taxon>
        <taxon>Apeibeae</taxon>
        <taxon>Corchorus</taxon>
    </lineage>
</organism>
<dbReference type="EMBL" id="AWWV01007923">
    <property type="protein sequence ID" value="OMO94198.1"/>
    <property type="molecule type" value="Genomic_DNA"/>
</dbReference>
<evidence type="ECO:0000256" key="6">
    <source>
        <dbReference type="ARBA" id="ARBA00022737"/>
    </source>
</evidence>
<keyword evidence="6" id="KW-0677">Repeat</keyword>
<evidence type="ECO:0000256" key="5">
    <source>
        <dbReference type="ARBA" id="ARBA00022723"/>
    </source>
</evidence>
<dbReference type="SUPFAM" id="SSF57667">
    <property type="entry name" value="beta-beta-alpha zinc fingers"/>
    <property type="match status" value="1"/>
</dbReference>
<dbReference type="Proteomes" id="UP000188268">
    <property type="component" value="Unassembled WGS sequence"/>
</dbReference>
<accession>A0A1R3JH74</accession>
<dbReference type="Pfam" id="PF22995">
    <property type="entry name" value="C2CH-3rd_BIRD-IDD"/>
    <property type="match status" value="1"/>
</dbReference>
<dbReference type="Pfam" id="PF03732">
    <property type="entry name" value="Retrotrans_gag"/>
    <property type="match status" value="1"/>
</dbReference>
<dbReference type="Gene3D" id="3.10.10.10">
    <property type="entry name" value="HIV Type 1 Reverse Transcriptase, subunit A, domain 1"/>
    <property type="match status" value="1"/>
</dbReference>
<keyword evidence="8 15" id="KW-0863">Zinc-finger</keyword>
<evidence type="ECO:0000256" key="9">
    <source>
        <dbReference type="ARBA" id="ARBA00022801"/>
    </source>
</evidence>
<feature type="domain" description="Integrase catalytic" evidence="20">
    <location>
        <begin position="999"/>
        <end position="1164"/>
    </location>
</feature>
<dbReference type="InterPro" id="IPR036397">
    <property type="entry name" value="RNaseH_sf"/>
</dbReference>
<dbReference type="Pfam" id="PF00078">
    <property type="entry name" value="RVT_1"/>
    <property type="match status" value="1"/>
</dbReference>
<dbReference type="InterPro" id="IPR005162">
    <property type="entry name" value="Retrotrans_gag_dom"/>
</dbReference>
<dbReference type="InterPro" id="IPR021109">
    <property type="entry name" value="Peptidase_aspartic_dom_sf"/>
</dbReference>
<dbReference type="GO" id="GO:0004519">
    <property type="term" value="F:endonuclease activity"/>
    <property type="evidence" value="ECO:0007669"/>
    <property type="project" value="UniProtKB-KW"/>
</dbReference>
<evidence type="ECO:0000256" key="13">
    <source>
        <dbReference type="ARBA" id="ARBA00023125"/>
    </source>
</evidence>
<dbReference type="PROSITE" id="PS50878">
    <property type="entry name" value="RT_POL"/>
    <property type="match status" value="1"/>
</dbReference>
<evidence type="ECO:0000256" key="7">
    <source>
        <dbReference type="ARBA" id="ARBA00022759"/>
    </source>
</evidence>
<dbReference type="GO" id="GO:0016787">
    <property type="term" value="F:hydrolase activity"/>
    <property type="evidence" value="ECO:0007669"/>
    <property type="project" value="UniProtKB-KW"/>
</dbReference>
<evidence type="ECO:0000256" key="12">
    <source>
        <dbReference type="ARBA" id="ARBA00023015"/>
    </source>
</evidence>
<dbReference type="Gene3D" id="3.30.160.60">
    <property type="entry name" value="Classic Zinc Finger"/>
    <property type="match status" value="2"/>
</dbReference>
<dbReference type="Pfam" id="PF17917">
    <property type="entry name" value="RT_RNaseH"/>
    <property type="match status" value="1"/>
</dbReference>
<dbReference type="Gene3D" id="3.30.420.10">
    <property type="entry name" value="Ribonuclease H-like superfamily/Ribonuclease H"/>
    <property type="match status" value="1"/>
</dbReference>
<keyword evidence="2" id="KW-0808">Transferase</keyword>
<keyword evidence="13" id="KW-0238">DNA-binding</keyword>
<evidence type="ECO:0000256" key="8">
    <source>
        <dbReference type="ARBA" id="ARBA00022771"/>
    </source>
</evidence>
<dbReference type="Gene3D" id="2.40.70.10">
    <property type="entry name" value="Acid Proteases"/>
    <property type="match status" value="1"/>
</dbReference>
<dbReference type="CDD" id="cd09274">
    <property type="entry name" value="RNase_HI_RT_Ty3"/>
    <property type="match status" value="1"/>
</dbReference>
<dbReference type="Pfam" id="PF17921">
    <property type="entry name" value="Integrase_H2C2"/>
    <property type="match status" value="1"/>
</dbReference>
<evidence type="ECO:0000256" key="15">
    <source>
        <dbReference type="PROSITE-ProRule" id="PRU00042"/>
    </source>
</evidence>